<dbReference type="InterPro" id="IPR040632">
    <property type="entry name" value="Sulfotransfer_4"/>
</dbReference>
<name>A0A8H3F9N3_9LECA</name>
<feature type="transmembrane region" description="Helical" evidence="1">
    <location>
        <begin position="252"/>
        <end position="275"/>
    </location>
</feature>
<sequence>MTPFHDYDSKGFAIDKSASPSPTIPPVQVLVLGLSRTGTFSMCDALEKLGYKSYHMKEAFANFGRNHMEYWHEALTSKYQGRGRTYGKTEFEKLLEGYTAITDAPCVIFSDELLSAYPDAKVILTNREVGSWLRSMDASYYRILSWRYWRVLAVADRAMIGPYTQILTLILSFWTQGKPFDRAALREGFLAHYDHIRSVVPPSQLLEFRSEDGWGPLCKFLDKNTPEGPYPRSNEGSYTADRHWWAMLIRTVYVLGKAMAFLTPVVVVLAAVWWARSRP</sequence>
<gene>
    <name evidence="2" type="ORF">HETSPECPRED_003003</name>
</gene>
<evidence type="ECO:0000313" key="3">
    <source>
        <dbReference type="Proteomes" id="UP000664521"/>
    </source>
</evidence>
<accession>A0A8H3F9N3</accession>
<dbReference type="Proteomes" id="UP000664521">
    <property type="component" value="Unassembled WGS sequence"/>
</dbReference>
<keyword evidence="1" id="KW-0812">Transmembrane</keyword>
<dbReference type="SUPFAM" id="SSF52540">
    <property type="entry name" value="P-loop containing nucleoside triphosphate hydrolases"/>
    <property type="match status" value="1"/>
</dbReference>
<protein>
    <recommendedName>
        <fullName evidence="4">NAD dependent epimerase/dehydratase</fullName>
    </recommendedName>
</protein>
<proteinExistence type="predicted"/>
<comment type="caution">
    <text evidence="2">The sequence shown here is derived from an EMBL/GenBank/DDBJ whole genome shotgun (WGS) entry which is preliminary data.</text>
</comment>
<dbReference type="InterPro" id="IPR027417">
    <property type="entry name" value="P-loop_NTPase"/>
</dbReference>
<keyword evidence="3" id="KW-1185">Reference proteome</keyword>
<dbReference type="OrthoDB" id="408152at2759"/>
<evidence type="ECO:0008006" key="4">
    <source>
        <dbReference type="Google" id="ProtNLM"/>
    </source>
</evidence>
<reference evidence="2" key="1">
    <citation type="submission" date="2021-03" db="EMBL/GenBank/DDBJ databases">
        <authorList>
            <person name="Tagirdzhanova G."/>
        </authorList>
    </citation>
    <scope>NUCLEOTIDE SEQUENCE</scope>
</reference>
<dbReference type="Pfam" id="PF17784">
    <property type="entry name" value="Sulfotransfer_4"/>
    <property type="match status" value="1"/>
</dbReference>
<organism evidence="2 3">
    <name type="scientific">Heterodermia speciosa</name>
    <dbReference type="NCBI Taxonomy" id="116794"/>
    <lineage>
        <taxon>Eukaryota</taxon>
        <taxon>Fungi</taxon>
        <taxon>Dikarya</taxon>
        <taxon>Ascomycota</taxon>
        <taxon>Pezizomycotina</taxon>
        <taxon>Lecanoromycetes</taxon>
        <taxon>OSLEUM clade</taxon>
        <taxon>Lecanoromycetidae</taxon>
        <taxon>Caliciales</taxon>
        <taxon>Physciaceae</taxon>
        <taxon>Heterodermia</taxon>
    </lineage>
</organism>
<keyword evidence="1" id="KW-1133">Transmembrane helix</keyword>
<dbReference type="PANTHER" id="PTHR36978:SF4">
    <property type="entry name" value="P-LOOP CONTAINING NUCLEOSIDE TRIPHOSPHATE HYDROLASE PROTEIN"/>
    <property type="match status" value="1"/>
</dbReference>
<evidence type="ECO:0000313" key="2">
    <source>
        <dbReference type="EMBL" id="CAF9916761.1"/>
    </source>
</evidence>
<evidence type="ECO:0000256" key="1">
    <source>
        <dbReference type="SAM" id="Phobius"/>
    </source>
</evidence>
<dbReference type="Gene3D" id="3.40.50.300">
    <property type="entry name" value="P-loop containing nucleotide triphosphate hydrolases"/>
    <property type="match status" value="1"/>
</dbReference>
<dbReference type="PANTHER" id="PTHR36978">
    <property type="entry name" value="P-LOOP CONTAINING NUCLEOTIDE TRIPHOSPHATE HYDROLASE"/>
    <property type="match status" value="1"/>
</dbReference>
<dbReference type="AlphaFoldDB" id="A0A8H3F9N3"/>
<keyword evidence="1" id="KW-0472">Membrane</keyword>
<dbReference type="EMBL" id="CAJPDS010000018">
    <property type="protein sequence ID" value="CAF9916761.1"/>
    <property type="molecule type" value="Genomic_DNA"/>
</dbReference>